<organism evidence="1">
    <name type="scientific">viral metagenome</name>
    <dbReference type="NCBI Taxonomy" id="1070528"/>
    <lineage>
        <taxon>unclassified sequences</taxon>
        <taxon>metagenomes</taxon>
        <taxon>organismal metagenomes</taxon>
    </lineage>
</organism>
<sequence>MNIQRRPKKTMGDHRCTYCYRTYKKKENYDKHLQCCEFFYRSRNTTTDESTYEPLPSQRELFQLVKELAYKCEKMQKTIDNLTSNSLTKQRKQITDYLQYRSPQTTAIEWTRNISITQKHLDAVFEGSIIDGMASAIKDNIHIASLLPFCSFEQKPNTIYIYSTIAEETIPKWHQMTMDEVDKIISILSYKFLQAFIQWQKKTAIPKPTYDDDDDDDDDEDAERQMKVEEEIKNQHMLYMIKINGTRTTDEKKRASIKKTLYSLTQYQLPTSATP</sequence>
<accession>A0A6C0KKW8</accession>
<proteinExistence type="predicted"/>
<dbReference type="AlphaFoldDB" id="A0A6C0KKW8"/>
<dbReference type="EMBL" id="MN740906">
    <property type="protein sequence ID" value="QHU17437.1"/>
    <property type="molecule type" value="Genomic_DNA"/>
</dbReference>
<name>A0A6C0KKW8_9ZZZZ</name>
<reference evidence="1" key="1">
    <citation type="journal article" date="2020" name="Nature">
        <title>Giant virus diversity and host interactions through global metagenomics.</title>
        <authorList>
            <person name="Schulz F."/>
            <person name="Roux S."/>
            <person name="Paez-Espino D."/>
            <person name="Jungbluth S."/>
            <person name="Walsh D.A."/>
            <person name="Denef V.J."/>
            <person name="McMahon K.D."/>
            <person name="Konstantinidis K.T."/>
            <person name="Eloe-Fadrosh E.A."/>
            <person name="Kyrpides N.C."/>
            <person name="Woyke T."/>
        </authorList>
    </citation>
    <scope>NUCLEOTIDE SEQUENCE</scope>
    <source>
        <strain evidence="1">GVMAG-S-3300012000-57</strain>
    </source>
</reference>
<protein>
    <submittedName>
        <fullName evidence="1">Uncharacterized protein</fullName>
    </submittedName>
</protein>
<evidence type="ECO:0000313" key="1">
    <source>
        <dbReference type="EMBL" id="QHU17437.1"/>
    </source>
</evidence>